<proteinExistence type="predicted"/>
<feature type="region of interest" description="Disordered" evidence="1">
    <location>
        <begin position="82"/>
        <end position="126"/>
    </location>
</feature>
<dbReference type="Proteomes" id="UP001331515">
    <property type="component" value="Unassembled WGS sequence"/>
</dbReference>
<reference evidence="2 3" key="1">
    <citation type="journal article" date="2023" name="Mol. Biol. Evol.">
        <title>Genomics of Secondarily Temperate Adaptation in the Only Non-Antarctic Icefish.</title>
        <authorList>
            <person name="Rivera-Colon A.G."/>
            <person name="Rayamajhi N."/>
            <person name="Minhas B.F."/>
            <person name="Madrigal G."/>
            <person name="Bilyk K.T."/>
            <person name="Yoon V."/>
            <person name="Hune M."/>
            <person name="Gregory S."/>
            <person name="Cheng C.H.C."/>
            <person name="Catchen J.M."/>
        </authorList>
    </citation>
    <scope>NUCLEOTIDE SEQUENCE [LARGE SCALE GENOMIC DNA]</scope>
    <source>
        <tissue evidence="2">White muscle</tissue>
    </source>
</reference>
<comment type="caution">
    <text evidence="2">The sequence shown here is derived from an EMBL/GenBank/DDBJ whole genome shotgun (WGS) entry which is preliminary data.</text>
</comment>
<dbReference type="EMBL" id="JAURVH010001532">
    <property type="protein sequence ID" value="KAK5900326.1"/>
    <property type="molecule type" value="Genomic_DNA"/>
</dbReference>
<accession>A0AAN8CAG4</accession>
<gene>
    <name evidence="2" type="ORF">CgunFtcFv8_025291</name>
</gene>
<evidence type="ECO:0000313" key="3">
    <source>
        <dbReference type="Proteomes" id="UP001331515"/>
    </source>
</evidence>
<evidence type="ECO:0000256" key="1">
    <source>
        <dbReference type="SAM" id="MobiDB-lite"/>
    </source>
</evidence>
<sequence length="126" mass="13829">MSSVHVLCPCPLSGFTGCCDSSDGTSVWAEDALQSTLKRDSRSFNLRAEDESVLRAEDESVLRAEDESVLRAEDESVLRAEDESVLRAEDESVLRAEDESVLRAAAPTSLESPEQRRSSMETTCTQ</sequence>
<evidence type="ECO:0000313" key="2">
    <source>
        <dbReference type="EMBL" id="KAK5900326.1"/>
    </source>
</evidence>
<name>A0AAN8CAG4_CHAGU</name>
<dbReference type="AlphaFoldDB" id="A0AAN8CAG4"/>
<protein>
    <submittedName>
        <fullName evidence="2">Uncharacterized protein</fullName>
    </submittedName>
</protein>
<feature type="compositionally biased region" description="Basic and acidic residues" evidence="1">
    <location>
        <begin position="82"/>
        <end position="101"/>
    </location>
</feature>
<keyword evidence="3" id="KW-1185">Reference proteome</keyword>
<organism evidence="2 3">
    <name type="scientific">Champsocephalus gunnari</name>
    <name type="common">Mackerel icefish</name>
    <dbReference type="NCBI Taxonomy" id="52237"/>
    <lineage>
        <taxon>Eukaryota</taxon>
        <taxon>Metazoa</taxon>
        <taxon>Chordata</taxon>
        <taxon>Craniata</taxon>
        <taxon>Vertebrata</taxon>
        <taxon>Euteleostomi</taxon>
        <taxon>Actinopterygii</taxon>
        <taxon>Neopterygii</taxon>
        <taxon>Teleostei</taxon>
        <taxon>Neoteleostei</taxon>
        <taxon>Acanthomorphata</taxon>
        <taxon>Eupercaria</taxon>
        <taxon>Perciformes</taxon>
        <taxon>Notothenioidei</taxon>
        <taxon>Channichthyidae</taxon>
        <taxon>Champsocephalus</taxon>
    </lineage>
</organism>